<dbReference type="Gene3D" id="1.10.238.10">
    <property type="entry name" value="EF-hand"/>
    <property type="match status" value="1"/>
</dbReference>
<reference evidence="2" key="1">
    <citation type="journal article" date="2019" name="bioRxiv">
        <title>The Genome of the Zebra Mussel, Dreissena polymorpha: A Resource for Invasive Species Research.</title>
        <authorList>
            <person name="McCartney M.A."/>
            <person name="Auch B."/>
            <person name="Kono T."/>
            <person name="Mallez S."/>
            <person name="Zhang Y."/>
            <person name="Obille A."/>
            <person name="Becker A."/>
            <person name="Abrahante J.E."/>
            <person name="Garbe J."/>
            <person name="Badalamenti J.P."/>
            <person name="Herman A."/>
            <person name="Mangelson H."/>
            <person name="Liachko I."/>
            <person name="Sullivan S."/>
            <person name="Sone E.D."/>
            <person name="Koren S."/>
            <person name="Silverstein K.A.T."/>
            <person name="Beckman K.B."/>
            <person name="Gohl D.M."/>
        </authorList>
    </citation>
    <scope>NUCLEOTIDE SEQUENCE</scope>
    <source>
        <strain evidence="2">Duluth1</strain>
        <tissue evidence="2">Whole animal</tissue>
    </source>
</reference>
<dbReference type="EMBL" id="JAIWYP010000016">
    <property type="protein sequence ID" value="KAH3695954.1"/>
    <property type="molecule type" value="Genomic_DNA"/>
</dbReference>
<evidence type="ECO:0000313" key="3">
    <source>
        <dbReference type="Proteomes" id="UP000828390"/>
    </source>
</evidence>
<dbReference type="GO" id="GO:0005886">
    <property type="term" value="C:plasma membrane"/>
    <property type="evidence" value="ECO:0007669"/>
    <property type="project" value="TreeGrafter"/>
</dbReference>
<dbReference type="Pfam" id="PF09068">
    <property type="entry name" value="EF-hand_2"/>
    <property type="match status" value="1"/>
</dbReference>
<dbReference type="GO" id="GO:0099536">
    <property type="term" value="P:synaptic signaling"/>
    <property type="evidence" value="ECO:0007669"/>
    <property type="project" value="TreeGrafter"/>
</dbReference>
<comment type="caution">
    <text evidence="2">The sequence shown here is derived from an EMBL/GenBank/DDBJ whole genome shotgun (WGS) entry which is preliminary data.</text>
</comment>
<dbReference type="InterPro" id="IPR011992">
    <property type="entry name" value="EF-hand-dom_pair"/>
</dbReference>
<dbReference type="PANTHER" id="PTHR12268">
    <property type="entry name" value="E3 UBIQUITIN-PROTEIN LIGASE KCMF1"/>
    <property type="match status" value="1"/>
</dbReference>
<dbReference type="InterPro" id="IPR050774">
    <property type="entry name" value="KCMF1/Dystrophin"/>
</dbReference>
<sequence>MVDIWNIIECFRENGLNTLEADTELNTSRVEAILSSIFSQLNKRVPVTRQVDVKMSSGMLLNWLISAYDRYIHGC</sequence>
<dbReference type="Proteomes" id="UP000828390">
    <property type="component" value="Unassembled WGS sequence"/>
</dbReference>
<dbReference type="AlphaFoldDB" id="A0A9D3YCE1"/>
<gene>
    <name evidence="2" type="ORF">DPMN_083413</name>
</gene>
<dbReference type="GO" id="GO:0045202">
    <property type="term" value="C:synapse"/>
    <property type="evidence" value="ECO:0007669"/>
    <property type="project" value="TreeGrafter"/>
</dbReference>
<evidence type="ECO:0000259" key="1">
    <source>
        <dbReference type="Pfam" id="PF09068"/>
    </source>
</evidence>
<dbReference type="InterPro" id="IPR015153">
    <property type="entry name" value="EF-hand_dom_typ1"/>
</dbReference>
<protein>
    <recommendedName>
        <fullName evidence="1">EF-hand domain-containing protein</fullName>
    </recommendedName>
</protein>
<dbReference type="SUPFAM" id="SSF47473">
    <property type="entry name" value="EF-hand"/>
    <property type="match status" value="1"/>
</dbReference>
<dbReference type="PANTHER" id="PTHR12268:SF27">
    <property type="entry name" value="DYSTROBREVIN, ISOFORM F"/>
    <property type="match status" value="1"/>
</dbReference>
<name>A0A9D3YCE1_DREPO</name>
<proteinExistence type="predicted"/>
<organism evidence="2 3">
    <name type="scientific">Dreissena polymorpha</name>
    <name type="common">Zebra mussel</name>
    <name type="synonym">Mytilus polymorpha</name>
    <dbReference type="NCBI Taxonomy" id="45954"/>
    <lineage>
        <taxon>Eukaryota</taxon>
        <taxon>Metazoa</taxon>
        <taxon>Spiralia</taxon>
        <taxon>Lophotrochozoa</taxon>
        <taxon>Mollusca</taxon>
        <taxon>Bivalvia</taxon>
        <taxon>Autobranchia</taxon>
        <taxon>Heteroconchia</taxon>
        <taxon>Euheterodonta</taxon>
        <taxon>Imparidentia</taxon>
        <taxon>Neoheterodontei</taxon>
        <taxon>Myida</taxon>
        <taxon>Dreissenoidea</taxon>
        <taxon>Dreissenidae</taxon>
        <taxon>Dreissena</taxon>
    </lineage>
</organism>
<keyword evidence="3" id="KW-1185">Reference proteome</keyword>
<feature type="domain" description="EF-hand" evidence="1">
    <location>
        <begin position="1"/>
        <end position="70"/>
    </location>
</feature>
<evidence type="ECO:0000313" key="2">
    <source>
        <dbReference type="EMBL" id="KAH3695954.1"/>
    </source>
</evidence>
<accession>A0A9D3YCE1</accession>
<reference evidence="2" key="2">
    <citation type="submission" date="2020-11" db="EMBL/GenBank/DDBJ databases">
        <authorList>
            <person name="McCartney M.A."/>
            <person name="Auch B."/>
            <person name="Kono T."/>
            <person name="Mallez S."/>
            <person name="Becker A."/>
            <person name="Gohl D.M."/>
            <person name="Silverstein K.A.T."/>
            <person name="Koren S."/>
            <person name="Bechman K.B."/>
            <person name="Herman A."/>
            <person name="Abrahante J.E."/>
            <person name="Garbe J."/>
        </authorList>
    </citation>
    <scope>NUCLEOTIDE SEQUENCE</scope>
    <source>
        <strain evidence="2">Duluth1</strain>
        <tissue evidence="2">Whole animal</tissue>
    </source>
</reference>